<dbReference type="RefSeq" id="WP_190893503.1">
    <property type="nucleotide sequence ID" value="NZ_JACJTE010000011.1"/>
</dbReference>
<proteinExistence type="predicted"/>
<gene>
    <name evidence="2" type="ORF">H6G95_12985</name>
</gene>
<evidence type="ECO:0000313" key="2">
    <source>
        <dbReference type="EMBL" id="MBD2561516.1"/>
    </source>
</evidence>
<dbReference type="EMBL" id="JACJTE010000011">
    <property type="protein sequence ID" value="MBD2561516.1"/>
    <property type="molecule type" value="Genomic_DNA"/>
</dbReference>
<reference evidence="2 3" key="1">
    <citation type="journal article" date="2020" name="ISME J.">
        <title>Comparative genomics reveals insights into cyanobacterial evolution and habitat adaptation.</title>
        <authorList>
            <person name="Chen M.Y."/>
            <person name="Teng W.K."/>
            <person name="Zhao L."/>
            <person name="Hu C.X."/>
            <person name="Zhou Y.K."/>
            <person name="Han B.P."/>
            <person name="Song L.R."/>
            <person name="Shu W.S."/>
        </authorList>
    </citation>
    <scope>NUCLEOTIDE SEQUENCE [LARGE SCALE GENOMIC DNA]</scope>
    <source>
        <strain evidence="2 3">FACHB-391</strain>
    </source>
</reference>
<protein>
    <submittedName>
        <fullName evidence="2">Uncharacterized protein</fullName>
    </submittedName>
</protein>
<dbReference type="Proteomes" id="UP000604661">
    <property type="component" value="Unassembled WGS sequence"/>
</dbReference>
<feature type="compositionally biased region" description="Low complexity" evidence="1">
    <location>
        <begin position="38"/>
        <end position="50"/>
    </location>
</feature>
<name>A0ABR8EVU7_NOSLI</name>
<sequence>MTKVFNTHRRFIRLGTAGLLGLSTAFTLNSCKTNTQQAETSATTTSASANGIKGHQRTESELPTSYRKVDVGSSQKWLVTQIS</sequence>
<evidence type="ECO:0000256" key="1">
    <source>
        <dbReference type="SAM" id="MobiDB-lite"/>
    </source>
</evidence>
<keyword evidence="3" id="KW-1185">Reference proteome</keyword>
<comment type="caution">
    <text evidence="2">The sequence shown here is derived from an EMBL/GenBank/DDBJ whole genome shotgun (WGS) entry which is preliminary data.</text>
</comment>
<accession>A0ABR8EVU7</accession>
<organism evidence="2 3">
    <name type="scientific">Nostoc linckia FACHB-391</name>
    <dbReference type="NCBI Taxonomy" id="2692906"/>
    <lineage>
        <taxon>Bacteria</taxon>
        <taxon>Bacillati</taxon>
        <taxon>Cyanobacteriota</taxon>
        <taxon>Cyanophyceae</taxon>
        <taxon>Nostocales</taxon>
        <taxon>Nostocaceae</taxon>
        <taxon>Nostoc</taxon>
    </lineage>
</organism>
<evidence type="ECO:0000313" key="3">
    <source>
        <dbReference type="Proteomes" id="UP000604661"/>
    </source>
</evidence>
<feature type="region of interest" description="Disordered" evidence="1">
    <location>
        <begin position="38"/>
        <end position="66"/>
    </location>
</feature>